<feature type="transmembrane region" description="Helical" evidence="1">
    <location>
        <begin position="20"/>
        <end position="40"/>
    </location>
</feature>
<dbReference type="EMBL" id="BGPR01004357">
    <property type="protein sequence ID" value="GBM98792.1"/>
    <property type="molecule type" value="Genomic_DNA"/>
</dbReference>
<keyword evidence="3" id="KW-1185">Reference proteome</keyword>
<evidence type="ECO:0000256" key="1">
    <source>
        <dbReference type="SAM" id="Phobius"/>
    </source>
</evidence>
<reference evidence="2 3" key="1">
    <citation type="journal article" date="2019" name="Sci. Rep.">
        <title>Orb-weaving spider Araneus ventricosus genome elucidates the spidroin gene catalogue.</title>
        <authorList>
            <person name="Kono N."/>
            <person name="Nakamura H."/>
            <person name="Ohtoshi R."/>
            <person name="Moran D.A.P."/>
            <person name="Shinohara A."/>
            <person name="Yoshida Y."/>
            <person name="Fujiwara M."/>
            <person name="Mori M."/>
            <person name="Tomita M."/>
            <person name="Arakawa K."/>
        </authorList>
    </citation>
    <scope>NUCLEOTIDE SEQUENCE [LARGE SCALE GENOMIC DNA]</scope>
</reference>
<evidence type="ECO:0000313" key="2">
    <source>
        <dbReference type="EMBL" id="GBM98792.1"/>
    </source>
</evidence>
<proteinExistence type="predicted"/>
<dbReference type="AlphaFoldDB" id="A0A4Y2KBS7"/>
<name>A0A4Y2KBS7_ARAVE</name>
<keyword evidence="1" id="KW-1133">Transmembrane helix</keyword>
<sequence>MGAKVSGTSGLDRFPLADLVRRVSILSLFLFNNLHFNIFISKYKSMAHNSYVVSYHAEIFPCVEINWPL</sequence>
<comment type="caution">
    <text evidence="2">The sequence shown here is derived from an EMBL/GenBank/DDBJ whole genome shotgun (WGS) entry which is preliminary data.</text>
</comment>
<protein>
    <submittedName>
        <fullName evidence="2">Uncharacterized protein</fullName>
    </submittedName>
</protein>
<dbReference type="Proteomes" id="UP000499080">
    <property type="component" value="Unassembled WGS sequence"/>
</dbReference>
<evidence type="ECO:0000313" key="3">
    <source>
        <dbReference type="Proteomes" id="UP000499080"/>
    </source>
</evidence>
<accession>A0A4Y2KBS7</accession>
<organism evidence="2 3">
    <name type="scientific">Araneus ventricosus</name>
    <name type="common">Orbweaver spider</name>
    <name type="synonym">Epeira ventricosa</name>
    <dbReference type="NCBI Taxonomy" id="182803"/>
    <lineage>
        <taxon>Eukaryota</taxon>
        <taxon>Metazoa</taxon>
        <taxon>Ecdysozoa</taxon>
        <taxon>Arthropoda</taxon>
        <taxon>Chelicerata</taxon>
        <taxon>Arachnida</taxon>
        <taxon>Araneae</taxon>
        <taxon>Araneomorphae</taxon>
        <taxon>Entelegynae</taxon>
        <taxon>Araneoidea</taxon>
        <taxon>Araneidae</taxon>
        <taxon>Araneus</taxon>
    </lineage>
</organism>
<keyword evidence="1" id="KW-0472">Membrane</keyword>
<keyword evidence="1" id="KW-0812">Transmembrane</keyword>
<gene>
    <name evidence="2" type="ORF">AVEN_123100_1</name>
</gene>